<gene>
    <name evidence="2" type="ORF">SAMN05421642_108289</name>
    <name evidence="3" type="ORF">SAMN05421642_1211</name>
</gene>
<dbReference type="AlphaFoldDB" id="A0A239JL12"/>
<accession>A0A239JL12</accession>
<evidence type="ECO:0000313" key="4">
    <source>
        <dbReference type="Proteomes" id="UP000198327"/>
    </source>
</evidence>
<name>A0A239JL12_9NOCA</name>
<dbReference type="EMBL" id="FZOW01000008">
    <property type="protein sequence ID" value="SNT06525.1"/>
    <property type="molecule type" value="Genomic_DNA"/>
</dbReference>
<dbReference type="Proteomes" id="UP000198327">
    <property type="component" value="Unassembled WGS sequence"/>
</dbReference>
<keyword evidence="4" id="KW-1185">Reference proteome</keyword>
<evidence type="ECO:0000313" key="3">
    <source>
        <dbReference type="EMBL" id="SNT44913.1"/>
    </source>
</evidence>
<evidence type="ECO:0000313" key="2">
    <source>
        <dbReference type="EMBL" id="SNT06525.1"/>
    </source>
</evidence>
<proteinExistence type="predicted"/>
<feature type="non-terminal residue" evidence="2">
    <location>
        <position position="27"/>
    </location>
</feature>
<dbReference type="EMBL" id="FZOW01000021">
    <property type="protein sequence ID" value="SNT44913.1"/>
    <property type="molecule type" value="Genomic_DNA"/>
</dbReference>
<reference evidence="2" key="2">
    <citation type="submission" date="2017-06" db="EMBL/GenBank/DDBJ databases">
        <authorList>
            <person name="Kim H.J."/>
            <person name="Triplett B.A."/>
        </authorList>
    </citation>
    <scope>NUCLEOTIDE SEQUENCE [LARGE SCALE GENOMIC DNA]</scope>
    <source>
        <strain evidence="2">JCM 23211</strain>
    </source>
</reference>
<feature type="region of interest" description="Disordered" evidence="1">
    <location>
        <begin position="1"/>
        <end position="27"/>
    </location>
</feature>
<sequence>MSTENESPDVKPRSRDVTDGLEKTAAR</sequence>
<protein>
    <submittedName>
        <fullName evidence="2">Dihydroxy-acid dehydratase</fullName>
    </submittedName>
</protein>
<organism evidence="2 4">
    <name type="scientific">Rhodococcoides kyotonense</name>
    <dbReference type="NCBI Taxonomy" id="398843"/>
    <lineage>
        <taxon>Bacteria</taxon>
        <taxon>Bacillati</taxon>
        <taxon>Actinomycetota</taxon>
        <taxon>Actinomycetes</taxon>
        <taxon>Mycobacteriales</taxon>
        <taxon>Nocardiaceae</taxon>
        <taxon>Rhodococcoides</taxon>
    </lineage>
</organism>
<feature type="compositionally biased region" description="Basic and acidic residues" evidence="1">
    <location>
        <begin position="8"/>
        <end position="27"/>
    </location>
</feature>
<reference evidence="4" key="1">
    <citation type="submission" date="2017-06" db="EMBL/GenBank/DDBJ databases">
        <authorList>
            <person name="Varghese N."/>
            <person name="Submissions S."/>
        </authorList>
    </citation>
    <scope>NUCLEOTIDE SEQUENCE [LARGE SCALE GENOMIC DNA]</scope>
    <source>
        <strain evidence="4">JCM 23211</strain>
    </source>
</reference>
<evidence type="ECO:0000256" key="1">
    <source>
        <dbReference type="SAM" id="MobiDB-lite"/>
    </source>
</evidence>